<proteinExistence type="predicted"/>
<reference evidence="3" key="1">
    <citation type="submission" date="2018-09" db="EMBL/GenBank/DDBJ databases">
        <title>Yersinia hibernicus sp. nov.</title>
        <authorList>
            <person name="Nguyen S.V."/>
            <person name="Mundanda D.M."/>
            <person name="Anes J."/>
            <person name="Fanning S."/>
        </authorList>
    </citation>
    <scope>NUCLEOTIDE SEQUENCE [LARGE SCALE GENOMIC DNA]</scope>
    <source>
        <strain evidence="3">CFS1934</strain>
    </source>
</reference>
<keyword evidence="3" id="KW-1185">Reference proteome</keyword>
<evidence type="ECO:0000259" key="1">
    <source>
        <dbReference type="Pfam" id="PF18735"/>
    </source>
</evidence>
<sequence length="235" mass="26831">MIFTPLRDSARVRFNDVMIYINYVESLEPTVNGADNNVIQETPPQVKMFRGLFYVHIYSYVEKTVNDLLIRTIASIKEKNICNKHFITQFNSISLHSKMQSFKQSKNTLYLSKACDVFSGIEGESVCTVAETVFSEFLQNIWYKTIVEVLAAFGITNFTRTPIERATVDEVVNKRNAVAHGRLSAVEVGEAHNCSILRDKMNIIDNLVSELIDTFESYVMDLQCVKAEFRALYIV</sequence>
<evidence type="ECO:0000313" key="3">
    <source>
        <dbReference type="Proteomes" id="UP000288804"/>
    </source>
</evidence>
<dbReference type="EMBL" id="CP032487">
    <property type="protein sequence ID" value="QAX78907.1"/>
    <property type="molecule type" value="Genomic_DNA"/>
</dbReference>
<evidence type="ECO:0000313" key="2">
    <source>
        <dbReference type="EMBL" id="QAX78907.1"/>
    </source>
</evidence>
<dbReference type="RefSeq" id="WP_129196550.1">
    <property type="nucleotide sequence ID" value="NZ_CABHXI010000103.1"/>
</dbReference>
<accession>A0ABX5R063</accession>
<dbReference type="InterPro" id="IPR041519">
    <property type="entry name" value="HEPN_RiboL-PSP"/>
</dbReference>
<protein>
    <recommendedName>
        <fullName evidence="1">RiboL-PSP-HEPN domain-containing protein</fullName>
    </recommendedName>
</protein>
<dbReference type="Proteomes" id="UP000288804">
    <property type="component" value="Chromosome"/>
</dbReference>
<organism evidence="2 3">
    <name type="scientific">Yersinia hibernica</name>
    <dbReference type="NCBI Taxonomy" id="2339259"/>
    <lineage>
        <taxon>Bacteria</taxon>
        <taxon>Pseudomonadati</taxon>
        <taxon>Pseudomonadota</taxon>
        <taxon>Gammaproteobacteria</taxon>
        <taxon>Enterobacterales</taxon>
        <taxon>Yersiniaceae</taxon>
        <taxon>Yersinia</taxon>
    </lineage>
</organism>
<name>A0ABX5R063_9GAMM</name>
<dbReference type="Pfam" id="PF18735">
    <property type="entry name" value="HEPN_RiboL-PSP"/>
    <property type="match status" value="1"/>
</dbReference>
<feature type="domain" description="RiboL-PSP-HEPN" evidence="1">
    <location>
        <begin position="39"/>
        <end position="216"/>
    </location>
</feature>
<gene>
    <name evidence="2" type="ORF">D5F51_10275</name>
</gene>